<dbReference type="GO" id="GO:0005634">
    <property type="term" value="C:nucleus"/>
    <property type="evidence" value="ECO:0007669"/>
    <property type="project" value="UniProtKB-SubCell"/>
</dbReference>
<comment type="subcellular location">
    <subcellularLocation>
        <location evidence="1">Nucleus</location>
    </subcellularLocation>
</comment>
<dbReference type="GO" id="GO:0010032">
    <property type="term" value="P:meiotic chromosome condensation"/>
    <property type="evidence" value="ECO:0007669"/>
    <property type="project" value="TreeGrafter"/>
</dbReference>
<feature type="compositionally biased region" description="Acidic residues" evidence="4">
    <location>
        <begin position="658"/>
        <end position="668"/>
    </location>
</feature>
<dbReference type="EMBL" id="BEYU01000090">
    <property type="protein sequence ID" value="GBG31076.1"/>
    <property type="molecule type" value="Genomic_DNA"/>
</dbReference>
<evidence type="ECO:0000259" key="5">
    <source>
        <dbReference type="Pfam" id="PF06278"/>
    </source>
</evidence>
<feature type="compositionally biased region" description="Acidic residues" evidence="4">
    <location>
        <begin position="732"/>
        <end position="764"/>
    </location>
</feature>
<feature type="compositionally biased region" description="Acidic residues" evidence="4">
    <location>
        <begin position="778"/>
        <end position="792"/>
    </location>
</feature>
<dbReference type="GO" id="GO:0000796">
    <property type="term" value="C:condensin complex"/>
    <property type="evidence" value="ECO:0007669"/>
    <property type="project" value="TreeGrafter"/>
</dbReference>
<dbReference type="OrthoDB" id="10038475at2759"/>
<organism evidence="7 8">
    <name type="scientific">Hondaea fermentalgiana</name>
    <dbReference type="NCBI Taxonomy" id="2315210"/>
    <lineage>
        <taxon>Eukaryota</taxon>
        <taxon>Sar</taxon>
        <taxon>Stramenopiles</taxon>
        <taxon>Bigyra</taxon>
        <taxon>Labyrinthulomycetes</taxon>
        <taxon>Thraustochytrida</taxon>
        <taxon>Thraustochytriidae</taxon>
        <taxon>Hondaea</taxon>
    </lineage>
</organism>
<evidence type="ECO:0000313" key="8">
    <source>
        <dbReference type="Proteomes" id="UP000241890"/>
    </source>
</evidence>
<keyword evidence="8" id="KW-1185">Reference proteome</keyword>
<dbReference type="InParanoid" id="A0A2R5GJK8"/>
<keyword evidence="3" id="KW-0539">Nucleus</keyword>
<dbReference type="Proteomes" id="UP000241890">
    <property type="component" value="Unassembled WGS sequence"/>
</dbReference>
<evidence type="ECO:0000256" key="3">
    <source>
        <dbReference type="ARBA" id="ARBA00023242"/>
    </source>
</evidence>
<dbReference type="AlphaFoldDB" id="A0A2R5GJK8"/>
<evidence type="ECO:0000256" key="2">
    <source>
        <dbReference type="ARBA" id="ARBA00007844"/>
    </source>
</evidence>
<feature type="compositionally biased region" description="Basic and acidic residues" evidence="4">
    <location>
        <begin position="352"/>
        <end position="367"/>
    </location>
</feature>
<feature type="domain" description="Condensin-2 complex subunit H2 C-terminal" evidence="6">
    <location>
        <begin position="540"/>
        <end position="711"/>
    </location>
</feature>
<comment type="caution">
    <text evidence="7">The sequence shown here is derived from an EMBL/GenBank/DDBJ whole genome shotgun (WGS) entry which is preliminary data.</text>
</comment>
<feature type="region of interest" description="Disordered" evidence="4">
    <location>
        <begin position="233"/>
        <end position="373"/>
    </location>
</feature>
<dbReference type="PANTHER" id="PTHR14324:SF3">
    <property type="entry name" value="CONDENSIN-2 COMPLEX SUBUNIT H2"/>
    <property type="match status" value="1"/>
</dbReference>
<accession>A0A2R5GJK8</accession>
<name>A0A2R5GJK8_9STRA</name>
<comment type="similarity">
    <text evidence="2">Belongs to the CND2 H2 (condensin-2 subunit 2) family.</text>
</comment>
<dbReference type="GO" id="GO:0051306">
    <property type="term" value="P:mitotic sister chromatid separation"/>
    <property type="evidence" value="ECO:0007669"/>
    <property type="project" value="TreeGrafter"/>
</dbReference>
<gene>
    <name evidence="7" type="ORF">FCC1311_072972</name>
</gene>
<feature type="region of interest" description="Disordered" evidence="4">
    <location>
        <begin position="633"/>
        <end position="671"/>
    </location>
</feature>
<feature type="region of interest" description="Disordered" evidence="4">
    <location>
        <begin position="441"/>
        <end position="466"/>
    </location>
</feature>
<dbReference type="Pfam" id="PF16858">
    <property type="entry name" value="CNDH2_C"/>
    <property type="match status" value="1"/>
</dbReference>
<feature type="region of interest" description="Disordered" evidence="4">
    <location>
        <begin position="1"/>
        <end position="44"/>
    </location>
</feature>
<feature type="compositionally biased region" description="Acidic residues" evidence="4">
    <location>
        <begin position="324"/>
        <end position="347"/>
    </location>
</feature>
<sequence length="832" mass="92757">MGRRRNTQHEDNVQDDMEEDDLAPQMKKRQQEEAGDEDETGDETKKFAHLLKPIRDMAENWNIDIATELTSYLEELDALRINIEGGDLGLNFAEAALVVQNSTLVYSKKVEFLYSLVFQTLDLLCDAREEDAVAPADGKKRRKARKSLADVGLEERELFLLLDDVIPIAQNTLLKPDESRGDRSQGLRERVPLALLAGRAGQGDSSAGFNMMNCGIDASGAFILEKGRPSIHDRRAADTNDNDSDVGNMHDADSQGAEEAPFFFADTGDVGGGDGMDFEGNDGADGYQSPSEQETSLGLRQGAMVPPSTDLQRKRTEMRREMGDYEDGDDDFVQGDDYDEYDDDSEATDPWARLDPHEEGRTRDQRPLKPGKTWKVPASLRKDASTGTGISAPLRRAYQDLLFSVAANPRLVTKLPLRPDMVLFPEFRAYATERRRALRELQKSKRSAQAEQDDQDADAQGQRLDDEEEAAAMHLAFESVADNDLESMDGGDADDDDMYQGGGDLDFGGYGSEDENHHGFDARPGLHLDEAVLGSTAPDSYVDMVRAHLQQYMESANQWASESKLHARVRQWEDRIEPFLESQTERPPFDIHAYGERILTRFREASVAIGSSPSTDGNDGEVTFAELSARLGALSTDSPSSSSNRTKKKMKNDPVTTGEEEEEEDANEEEPRIVEQFEVCRAFLASLQLANNGNVELVHETNNSALRVKVLDNVLANKKLETYRAPSIRNDDQDDSIQVDYEDDDEEDDNDEKDEQDDDEEEEVSAASDNVSDREGQNEDDFEAASDDEERPEAEKLKAMGVDDLGPRRAAKKAKIASSPAPRRNQRRNQRI</sequence>
<dbReference type="GO" id="GO:0003682">
    <property type="term" value="F:chromatin binding"/>
    <property type="evidence" value="ECO:0007669"/>
    <property type="project" value="TreeGrafter"/>
</dbReference>
<evidence type="ECO:0000256" key="1">
    <source>
        <dbReference type="ARBA" id="ARBA00004123"/>
    </source>
</evidence>
<feature type="region of interest" description="Disordered" evidence="4">
    <location>
        <begin position="726"/>
        <end position="832"/>
    </location>
</feature>
<proteinExistence type="inferred from homology"/>
<feature type="compositionally biased region" description="Basic and acidic residues" evidence="4">
    <location>
        <begin position="311"/>
        <end position="323"/>
    </location>
</feature>
<feature type="domain" description="Condensin II complex subunit H2 N-terminal" evidence="5">
    <location>
        <begin position="45"/>
        <end position="165"/>
    </location>
</feature>
<feature type="compositionally biased region" description="Acidic residues" evidence="4">
    <location>
        <begin position="13"/>
        <end position="22"/>
    </location>
</feature>
<dbReference type="InterPro" id="IPR009378">
    <property type="entry name" value="H2_N"/>
</dbReference>
<evidence type="ECO:0000256" key="4">
    <source>
        <dbReference type="SAM" id="MobiDB-lite"/>
    </source>
</evidence>
<evidence type="ECO:0000313" key="7">
    <source>
        <dbReference type="EMBL" id="GBG31076.1"/>
    </source>
</evidence>
<evidence type="ECO:0000259" key="6">
    <source>
        <dbReference type="Pfam" id="PF16858"/>
    </source>
</evidence>
<dbReference type="PANTHER" id="PTHR14324">
    <property type="entry name" value="CONDENSIN-2 COMPLEX SUBUNIT H2"/>
    <property type="match status" value="1"/>
</dbReference>
<protein>
    <submittedName>
        <fullName evidence="7">Condensin-2 complex subunit H2</fullName>
    </submittedName>
</protein>
<reference evidence="7 8" key="1">
    <citation type="submission" date="2017-12" db="EMBL/GenBank/DDBJ databases">
        <title>Sequencing, de novo assembly and annotation of complete genome of a new Thraustochytrid species, strain FCC1311.</title>
        <authorList>
            <person name="Sedici K."/>
            <person name="Godart F."/>
            <person name="Aiese Cigliano R."/>
            <person name="Sanseverino W."/>
            <person name="Barakat M."/>
            <person name="Ortet P."/>
            <person name="Marechal E."/>
            <person name="Cagnac O."/>
            <person name="Amato A."/>
        </authorList>
    </citation>
    <scope>NUCLEOTIDE SEQUENCE [LARGE SCALE GENOMIC DNA]</scope>
</reference>
<dbReference type="InterPro" id="IPR031737">
    <property type="entry name" value="CNDH2_C"/>
</dbReference>
<dbReference type="Pfam" id="PF06278">
    <property type="entry name" value="CNDH2_N"/>
    <property type="match status" value="1"/>
</dbReference>
<dbReference type="InterPro" id="IPR031739">
    <property type="entry name" value="Ncaph2"/>
</dbReference>
<feature type="compositionally biased region" description="Polar residues" evidence="4">
    <location>
        <begin position="288"/>
        <end position="298"/>
    </location>
</feature>